<accession>A0A9P6JLX1</accession>
<dbReference type="GO" id="GO:0016740">
    <property type="term" value="F:transferase activity"/>
    <property type="evidence" value="ECO:0007669"/>
    <property type="project" value="UniProtKB-KW"/>
</dbReference>
<evidence type="ECO:0000313" key="6">
    <source>
        <dbReference type="EMBL" id="KAF9975062.1"/>
    </source>
</evidence>
<proteinExistence type="predicted"/>
<keyword evidence="1" id="KW-0808">Transferase</keyword>
<dbReference type="CDD" id="cd11296">
    <property type="entry name" value="O-FucT_like"/>
    <property type="match status" value="1"/>
</dbReference>
<name>A0A9P6JLX1_9FUNG</name>
<dbReference type="EMBL" id="JAAAHW010004374">
    <property type="protein sequence ID" value="KAF9975062.1"/>
    <property type="molecule type" value="Genomic_DNA"/>
</dbReference>
<evidence type="ECO:0008006" key="8">
    <source>
        <dbReference type="Google" id="ProtNLM"/>
    </source>
</evidence>
<dbReference type="GO" id="GO:0006004">
    <property type="term" value="P:fucose metabolic process"/>
    <property type="evidence" value="ECO:0007669"/>
    <property type="project" value="UniProtKB-KW"/>
</dbReference>
<dbReference type="InterPro" id="IPR019378">
    <property type="entry name" value="GDP-Fuc_O-FucTrfase"/>
</dbReference>
<sequence>MTQGGGGGGGEEDIITTTTTELVTVTQYANGTRNKEFKAKFFKNPFGARKEMGSFMETLAKRTWWVNSQTAQAHHDDGDDDGDDEGVPMAPTDAFFAYLPMGGSNNQFSSLQKAALLAKDLKRTLIIPPISPNSHIKVWSGPRYSEFFNLKTFSAKTGIPFLEWHDIKQTPDHPPEGRWGYHHGWTDFTEDFPCVPNAGIGVKNTQLYDHFRSQFLLKFKSWLPKGVKDSTKGKAVDYAFVRDVLLKDNHNDDVQTSENNKTKTKTQEEKSKPEMWKCLSCPYFLTGSNVTDRMWHEIGLYLRFNNKTERMVDEILDLLLPSGIKKKEEEEEEEEVSTLKHSRRRHHPEFIIVHLRRGDIVNKCKPGQDEKDCLVQIEEIAVKVEKIETERRDQNNARRSNNNESTMIPERLPVLVATNEKRPEELEKLNKLGWIVIDHGDEAETGSEPESDYHQDQGLHKTTRNKKLGTMTKLGPFYPPMLDAVLLTRGNYMIGMSNSRMSQLAALRGAAWYGHKTMLM</sequence>
<comment type="caution">
    <text evidence="6">The sequence shown here is derived from an EMBL/GenBank/DDBJ whole genome shotgun (WGS) entry which is preliminary data.</text>
</comment>
<keyword evidence="2" id="KW-0294">Fucose metabolism</keyword>
<feature type="region of interest" description="Disordered" evidence="5">
    <location>
        <begin position="443"/>
        <end position="465"/>
    </location>
</feature>
<evidence type="ECO:0000313" key="7">
    <source>
        <dbReference type="Proteomes" id="UP000749646"/>
    </source>
</evidence>
<keyword evidence="3" id="KW-0119">Carbohydrate metabolism</keyword>
<dbReference type="AlphaFoldDB" id="A0A9P6JLX1"/>
<evidence type="ECO:0000256" key="5">
    <source>
        <dbReference type="SAM" id="MobiDB-lite"/>
    </source>
</evidence>
<dbReference type="Gene3D" id="3.40.50.11350">
    <property type="match status" value="1"/>
</dbReference>
<reference evidence="6" key="1">
    <citation type="journal article" date="2020" name="Fungal Divers.">
        <title>Resolving the Mortierellaceae phylogeny through synthesis of multi-gene phylogenetics and phylogenomics.</title>
        <authorList>
            <person name="Vandepol N."/>
            <person name="Liber J."/>
            <person name="Desiro A."/>
            <person name="Na H."/>
            <person name="Kennedy M."/>
            <person name="Barry K."/>
            <person name="Grigoriev I.V."/>
            <person name="Miller A.N."/>
            <person name="O'Donnell K."/>
            <person name="Stajich J.E."/>
            <person name="Bonito G."/>
        </authorList>
    </citation>
    <scope>NUCLEOTIDE SEQUENCE</scope>
    <source>
        <strain evidence="6">MES-2147</strain>
    </source>
</reference>
<evidence type="ECO:0000256" key="1">
    <source>
        <dbReference type="ARBA" id="ARBA00022679"/>
    </source>
</evidence>
<keyword evidence="4" id="KW-0175">Coiled coil</keyword>
<organism evidence="6 7">
    <name type="scientific">Modicella reniformis</name>
    <dbReference type="NCBI Taxonomy" id="1440133"/>
    <lineage>
        <taxon>Eukaryota</taxon>
        <taxon>Fungi</taxon>
        <taxon>Fungi incertae sedis</taxon>
        <taxon>Mucoromycota</taxon>
        <taxon>Mortierellomycotina</taxon>
        <taxon>Mortierellomycetes</taxon>
        <taxon>Mortierellales</taxon>
        <taxon>Mortierellaceae</taxon>
        <taxon>Modicella</taxon>
    </lineage>
</organism>
<protein>
    <recommendedName>
        <fullName evidence="8">O-fucosyltransferase family protein</fullName>
    </recommendedName>
</protein>
<dbReference type="Proteomes" id="UP000749646">
    <property type="component" value="Unassembled WGS sequence"/>
</dbReference>
<evidence type="ECO:0000256" key="4">
    <source>
        <dbReference type="SAM" id="Coils"/>
    </source>
</evidence>
<dbReference type="OrthoDB" id="1882547at2759"/>
<evidence type="ECO:0000256" key="2">
    <source>
        <dbReference type="ARBA" id="ARBA00023253"/>
    </source>
</evidence>
<gene>
    <name evidence="6" type="ORF">BGZ65_008441</name>
</gene>
<feature type="coiled-coil region" evidence="4">
    <location>
        <begin position="377"/>
        <end position="404"/>
    </location>
</feature>
<keyword evidence="7" id="KW-1185">Reference proteome</keyword>
<dbReference type="Pfam" id="PF10250">
    <property type="entry name" value="O-FucT"/>
    <property type="match status" value="1"/>
</dbReference>
<evidence type="ECO:0000256" key="3">
    <source>
        <dbReference type="ARBA" id="ARBA00023277"/>
    </source>
</evidence>